<feature type="region of interest" description="Disordered" evidence="1">
    <location>
        <begin position="1"/>
        <end position="100"/>
    </location>
</feature>
<name>A0AAD9U5L6_9ROSI</name>
<comment type="caution">
    <text evidence="2">The sequence shown here is derived from an EMBL/GenBank/DDBJ whole genome shotgun (WGS) entry which is preliminary data.</text>
</comment>
<accession>A0AAD9U5L6</accession>
<gene>
    <name evidence="2" type="ORF">Ddye_015457</name>
</gene>
<reference evidence="2" key="1">
    <citation type="journal article" date="2023" name="Plant J.">
        <title>Genome sequences and population genomics provide insights into the demographic history, inbreeding, and mutation load of two 'living fossil' tree species of Dipteronia.</title>
        <authorList>
            <person name="Feng Y."/>
            <person name="Comes H.P."/>
            <person name="Chen J."/>
            <person name="Zhu S."/>
            <person name="Lu R."/>
            <person name="Zhang X."/>
            <person name="Li P."/>
            <person name="Qiu J."/>
            <person name="Olsen K.M."/>
            <person name="Qiu Y."/>
        </authorList>
    </citation>
    <scope>NUCLEOTIDE SEQUENCE</scope>
    <source>
        <strain evidence="2">KIB01</strain>
    </source>
</reference>
<organism evidence="2 3">
    <name type="scientific">Dipteronia dyeriana</name>
    <dbReference type="NCBI Taxonomy" id="168575"/>
    <lineage>
        <taxon>Eukaryota</taxon>
        <taxon>Viridiplantae</taxon>
        <taxon>Streptophyta</taxon>
        <taxon>Embryophyta</taxon>
        <taxon>Tracheophyta</taxon>
        <taxon>Spermatophyta</taxon>
        <taxon>Magnoliopsida</taxon>
        <taxon>eudicotyledons</taxon>
        <taxon>Gunneridae</taxon>
        <taxon>Pentapetalae</taxon>
        <taxon>rosids</taxon>
        <taxon>malvids</taxon>
        <taxon>Sapindales</taxon>
        <taxon>Sapindaceae</taxon>
        <taxon>Hippocastanoideae</taxon>
        <taxon>Acereae</taxon>
        <taxon>Dipteronia</taxon>
    </lineage>
</organism>
<evidence type="ECO:0000313" key="2">
    <source>
        <dbReference type="EMBL" id="KAK2647968.1"/>
    </source>
</evidence>
<feature type="compositionally biased region" description="Basic and acidic residues" evidence="1">
    <location>
        <begin position="50"/>
        <end position="67"/>
    </location>
</feature>
<feature type="compositionally biased region" description="Basic and acidic residues" evidence="1">
    <location>
        <begin position="25"/>
        <end position="39"/>
    </location>
</feature>
<sequence>MASSQVEGAVATKEEQIIEVPPAKITEEKEKEVVVHEVVQDDDDDDEDHEDKLPHEEEVENAEKDHQIASPIDEEDQPFDHHDATFEDETEGDLHLDGDY</sequence>
<keyword evidence="3" id="KW-1185">Reference proteome</keyword>
<dbReference type="AlphaFoldDB" id="A0AAD9U5L6"/>
<dbReference type="Proteomes" id="UP001280121">
    <property type="component" value="Unassembled WGS sequence"/>
</dbReference>
<protein>
    <submittedName>
        <fullName evidence="2">Uncharacterized protein</fullName>
    </submittedName>
</protein>
<feature type="compositionally biased region" description="Acidic residues" evidence="1">
    <location>
        <begin position="40"/>
        <end position="49"/>
    </location>
</feature>
<proteinExistence type="predicted"/>
<dbReference type="EMBL" id="JANJYI010000005">
    <property type="protein sequence ID" value="KAK2647968.1"/>
    <property type="molecule type" value="Genomic_DNA"/>
</dbReference>
<evidence type="ECO:0000256" key="1">
    <source>
        <dbReference type="SAM" id="MobiDB-lite"/>
    </source>
</evidence>
<evidence type="ECO:0000313" key="3">
    <source>
        <dbReference type="Proteomes" id="UP001280121"/>
    </source>
</evidence>